<dbReference type="KEGG" id="aup:AsAng_0001870"/>
<evidence type="ECO:0000313" key="1">
    <source>
        <dbReference type="EMBL" id="BDS09486.1"/>
    </source>
</evidence>
<proteinExistence type="predicted"/>
<evidence type="ECO:0000313" key="2">
    <source>
        <dbReference type="Proteomes" id="UP001060919"/>
    </source>
</evidence>
<dbReference type="RefSeq" id="WP_264790874.1">
    <property type="nucleotide sequence ID" value="NZ_AP026867.1"/>
</dbReference>
<gene>
    <name evidence="1" type="ORF">AsAng_0001870</name>
</gene>
<name>A0A915VK25_9BACT</name>
<dbReference type="Proteomes" id="UP001060919">
    <property type="component" value="Chromosome"/>
</dbReference>
<accession>A0A915VK25</accession>
<keyword evidence="2" id="KW-1185">Reference proteome</keyword>
<reference evidence="1" key="1">
    <citation type="submission" date="2022-09" db="EMBL/GenBank/DDBJ databases">
        <title>Aureispira anguillicida sp. nov., isolated from Leptocephalus of Japanese eel Anguilla japonica.</title>
        <authorList>
            <person name="Yuasa K."/>
            <person name="Mekata T."/>
            <person name="Ikunari K."/>
        </authorList>
    </citation>
    <scope>NUCLEOTIDE SEQUENCE</scope>
    <source>
        <strain evidence="1">EL160426</strain>
    </source>
</reference>
<sequence>MSFLYSYKVTKVEDKKLDLHFYITSPDCLGWGEKSIVTFNPDFFALIVLVEQIYDDVLSKEINPSFELPEDRALIQKVIKSAKVTNVVNYPAPDCAFDFSDDEKGYARYWGIDEETKDLEHLVQFDLSIEVNEQRYLSEHFIVGAIERTTAFDPG</sequence>
<organism evidence="1 2">
    <name type="scientific">Aureispira anguillae</name>
    <dbReference type="NCBI Taxonomy" id="2864201"/>
    <lineage>
        <taxon>Bacteria</taxon>
        <taxon>Pseudomonadati</taxon>
        <taxon>Bacteroidota</taxon>
        <taxon>Saprospiria</taxon>
        <taxon>Saprospirales</taxon>
        <taxon>Saprospiraceae</taxon>
        <taxon>Aureispira</taxon>
    </lineage>
</organism>
<protein>
    <submittedName>
        <fullName evidence="1">Uncharacterized protein</fullName>
    </submittedName>
</protein>
<dbReference type="AlphaFoldDB" id="A0A915VK25"/>
<dbReference type="EMBL" id="AP026867">
    <property type="protein sequence ID" value="BDS09486.1"/>
    <property type="molecule type" value="Genomic_DNA"/>
</dbReference>